<dbReference type="GO" id="GO:0048039">
    <property type="term" value="F:ubiquinone binding"/>
    <property type="evidence" value="ECO:0007669"/>
    <property type="project" value="InterPro"/>
</dbReference>
<organism evidence="2">
    <name type="scientific">hydrothermal vent metagenome</name>
    <dbReference type="NCBI Taxonomy" id="652676"/>
    <lineage>
        <taxon>unclassified sequences</taxon>
        <taxon>metagenomes</taxon>
        <taxon>ecological metagenomes</taxon>
    </lineage>
</organism>
<reference evidence="2" key="1">
    <citation type="submission" date="2018-06" db="EMBL/GenBank/DDBJ databases">
        <authorList>
            <person name="Zhirakovskaya E."/>
        </authorList>
    </citation>
    <scope>NUCLEOTIDE SEQUENCE</scope>
</reference>
<accession>A0A3B0T6H0</accession>
<evidence type="ECO:0000313" key="2">
    <source>
        <dbReference type="EMBL" id="VAW02526.1"/>
    </source>
</evidence>
<dbReference type="GO" id="GO:0045333">
    <property type="term" value="P:cellular respiration"/>
    <property type="evidence" value="ECO:0007669"/>
    <property type="project" value="InterPro"/>
</dbReference>
<dbReference type="EMBL" id="UOEE01000342">
    <property type="protein sequence ID" value="VAW02526.1"/>
    <property type="molecule type" value="Genomic_DNA"/>
</dbReference>
<name>A0A3B0T6H0_9ZZZZ</name>
<gene>
    <name evidence="2" type="ORF">MNBD_ALPHA06-1631</name>
</gene>
<dbReference type="CDD" id="cd07813">
    <property type="entry name" value="COQ10p_like"/>
    <property type="match status" value="1"/>
</dbReference>
<dbReference type="InterPro" id="IPR005031">
    <property type="entry name" value="COQ10_START"/>
</dbReference>
<dbReference type="SUPFAM" id="SSF55961">
    <property type="entry name" value="Bet v1-like"/>
    <property type="match status" value="1"/>
</dbReference>
<dbReference type="Pfam" id="PF03364">
    <property type="entry name" value="Polyketide_cyc"/>
    <property type="match status" value="1"/>
</dbReference>
<dbReference type="PANTHER" id="PTHR12901:SF10">
    <property type="entry name" value="COENZYME Q-BINDING PROTEIN COQ10, MITOCHONDRIAL"/>
    <property type="match status" value="1"/>
</dbReference>
<feature type="domain" description="Coenzyme Q-binding protein COQ10 START" evidence="1">
    <location>
        <begin position="11"/>
        <end position="136"/>
    </location>
</feature>
<protein>
    <recommendedName>
        <fullName evidence="1">Coenzyme Q-binding protein COQ10 START domain-containing protein</fullName>
    </recommendedName>
</protein>
<dbReference type="Gene3D" id="3.30.530.20">
    <property type="match status" value="1"/>
</dbReference>
<dbReference type="PANTHER" id="PTHR12901">
    <property type="entry name" value="SPERM PROTEIN HOMOLOG"/>
    <property type="match status" value="1"/>
</dbReference>
<proteinExistence type="predicted"/>
<dbReference type="AlphaFoldDB" id="A0A3B0T6H0"/>
<sequence length="168" mass="19678">MSSRHVFRHMPFAADDLHNLAWEVLDYPKFINFITSVRILSSTQTTMRAEVRVRYKVLRESFITDVTRDLQTGEIFVKLARGPLRKLENNWRFHILSDGSTLLEFWVDYAFAVPWLGKIFKNKQARAEDTILNAFEARAKQRFNRVDDSNPISSTLAEEIKTLQRVTQ</sequence>
<dbReference type="InterPro" id="IPR044996">
    <property type="entry name" value="COQ10-like"/>
</dbReference>
<dbReference type="InterPro" id="IPR023393">
    <property type="entry name" value="START-like_dom_sf"/>
</dbReference>
<evidence type="ECO:0000259" key="1">
    <source>
        <dbReference type="Pfam" id="PF03364"/>
    </source>
</evidence>